<dbReference type="RefSeq" id="WP_123689380.1">
    <property type="nucleotide sequence ID" value="NZ_AP019700.1"/>
</dbReference>
<keyword evidence="16" id="KW-1185">Reference proteome</keyword>
<dbReference type="InterPro" id="IPR036637">
    <property type="entry name" value="Phosphohistidine_dom_sf"/>
</dbReference>
<dbReference type="PROSITE" id="PS00742">
    <property type="entry name" value="PEP_ENZYMES_2"/>
    <property type="match status" value="1"/>
</dbReference>
<dbReference type="SUPFAM" id="SSF55781">
    <property type="entry name" value="GAF domain-like"/>
    <property type="match status" value="1"/>
</dbReference>
<dbReference type="InterPro" id="IPR015813">
    <property type="entry name" value="Pyrv/PenolPyrv_kinase-like_dom"/>
</dbReference>
<dbReference type="InterPro" id="IPR029016">
    <property type="entry name" value="GAF-like_dom_sf"/>
</dbReference>
<comment type="caution">
    <text evidence="15">The sequence shown here is derived from an EMBL/GenBank/DDBJ whole genome shotgun (WGS) entry which is preliminary data.</text>
</comment>
<dbReference type="Gene3D" id="3.50.30.10">
    <property type="entry name" value="Phosphohistidine domain"/>
    <property type="match status" value="1"/>
</dbReference>
<keyword evidence="13" id="KW-0460">Magnesium</keyword>
<dbReference type="InterPro" id="IPR006318">
    <property type="entry name" value="PTS_EI-like"/>
</dbReference>
<evidence type="ECO:0000256" key="1">
    <source>
        <dbReference type="ARBA" id="ARBA00000683"/>
    </source>
</evidence>
<dbReference type="OrthoDB" id="9765468at2"/>
<evidence type="ECO:0000259" key="14">
    <source>
        <dbReference type="SMART" id="SM00065"/>
    </source>
</evidence>
<dbReference type="InterPro" id="IPR008279">
    <property type="entry name" value="PEP-util_enz_mobile_dom"/>
</dbReference>
<evidence type="ECO:0000256" key="8">
    <source>
        <dbReference type="ARBA" id="ARBA00022597"/>
    </source>
</evidence>
<evidence type="ECO:0000313" key="16">
    <source>
        <dbReference type="Proteomes" id="UP000278222"/>
    </source>
</evidence>
<reference evidence="15 16" key="1">
    <citation type="submission" date="2018-11" db="EMBL/GenBank/DDBJ databases">
        <title>Genomic Encyclopedia of Type Strains, Phase IV (KMG-IV): sequencing the most valuable type-strain genomes for metagenomic binning, comparative biology and taxonomic classification.</title>
        <authorList>
            <person name="Goeker M."/>
        </authorList>
    </citation>
    <scope>NUCLEOTIDE SEQUENCE [LARGE SCALE GENOMIC DNA]</scope>
    <source>
        <strain evidence="15 16">DSM 5900</strain>
    </source>
</reference>
<evidence type="ECO:0000256" key="2">
    <source>
        <dbReference type="ARBA" id="ARBA00001946"/>
    </source>
</evidence>
<dbReference type="InterPro" id="IPR000121">
    <property type="entry name" value="PEP_util_C"/>
</dbReference>
<evidence type="ECO:0000256" key="4">
    <source>
        <dbReference type="ARBA" id="ARBA00007837"/>
    </source>
</evidence>
<keyword evidence="6" id="KW-0813">Transport</keyword>
<evidence type="ECO:0000256" key="9">
    <source>
        <dbReference type="ARBA" id="ARBA00022679"/>
    </source>
</evidence>
<keyword evidence="10" id="KW-0598">Phosphotransferase system</keyword>
<dbReference type="Gene3D" id="3.30.450.40">
    <property type="match status" value="1"/>
</dbReference>
<dbReference type="Pfam" id="PF01590">
    <property type="entry name" value="GAF"/>
    <property type="match status" value="1"/>
</dbReference>
<evidence type="ECO:0000256" key="5">
    <source>
        <dbReference type="ARBA" id="ARBA00012232"/>
    </source>
</evidence>
<evidence type="ECO:0000256" key="12">
    <source>
        <dbReference type="ARBA" id="ARBA00022777"/>
    </source>
</evidence>
<dbReference type="GO" id="GO:0016301">
    <property type="term" value="F:kinase activity"/>
    <property type="evidence" value="ECO:0007669"/>
    <property type="project" value="UniProtKB-KW"/>
</dbReference>
<dbReference type="SUPFAM" id="SSF52009">
    <property type="entry name" value="Phosphohistidine domain"/>
    <property type="match status" value="1"/>
</dbReference>
<dbReference type="InterPro" id="IPR050499">
    <property type="entry name" value="PEP-utilizing_PTS_enzyme"/>
</dbReference>
<dbReference type="GO" id="GO:0005737">
    <property type="term" value="C:cytoplasm"/>
    <property type="evidence" value="ECO:0007669"/>
    <property type="project" value="UniProtKB-SubCell"/>
</dbReference>
<dbReference type="InterPro" id="IPR036618">
    <property type="entry name" value="PtsI_HPr-bd_sf"/>
</dbReference>
<protein>
    <recommendedName>
        <fullName evidence="5">phosphoenolpyruvate--protein phosphotransferase</fullName>
        <ecNumber evidence="5">2.7.3.9</ecNumber>
    </recommendedName>
</protein>
<dbReference type="PANTHER" id="PTHR46244">
    <property type="entry name" value="PHOSPHOENOLPYRUVATE-PROTEIN PHOSPHOTRANSFERASE"/>
    <property type="match status" value="1"/>
</dbReference>
<keyword evidence="9 15" id="KW-0808">Transferase</keyword>
<evidence type="ECO:0000256" key="11">
    <source>
        <dbReference type="ARBA" id="ARBA00022723"/>
    </source>
</evidence>
<dbReference type="InterPro" id="IPR008731">
    <property type="entry name" value="PTS_EIN"/>
</dbReference>
<dbReference type="InterPro" id="IPR023151">
    <property type="entry name" value="PEP_util_CS"/>
</dbReference>
<evidence type="ECO:0000256" key="6">
    <source>
        <dbReference type="ARBA" id="ARBA00022448"/>
    </source>
</evidence>
<dbReference type="GO" id="GO:0046872">
    <property type="term" value="F:metal ion binding"/>
    <property type="evidence" value="ECO:0007669"/>
    <property type="project" value="UniProtKB-KW"/>
</dbReference>
<dbReference type="Pfam" id="PF05524">
    <property type="entry name" value="PEP-utilisers_N"/>
    <property type="match status" value="1"/>
</dbReference>
<evidence type="ECO:0000313" key="15">
    <source>
        <dbReference type="EMBL" id="ROQ00061.1"/>
    </source>
</evidence>
<organism evidence="15 16">
    <name type="scientific">Stella humosa</name>
    <dbReference type="NCBI Taxonomy" id="94"/>
    <lineage>
        <taxon>Bacteria</taxon>
        <taxon>Pseudomonadati</taxon>
        <taxon>Pseudomonadota</taxon>
        <taxon>Alphaproteobacteria</taxon>
        <taxon>Rhodospirillales</taxon>
        <taxon>Stellaceae</taxon>
        <taxon>Stella</taxon>
    </lineage>
</organism>
<evidence type="ECO:0000256" key="13">
    <source>
        <dbReference type="ARBA" id="ARBA00022842"/>
    </source>
</evidence>
<dbReference type="InterPro" id="IPR040442">
    <property type="entry name" value="Pyrv_kinase-like_dom_sf"/>
</dbReference>
<dbReference type="InterPro" id="IPR003018">
    <property type="entry name" value="GAF"/>
</dbReference>
<dbReference type="GO" id="GO:0009401">
    <property type="term" value="P:phosphoenolpyruvate-dependent sugar phosphotransferase system"/>
    <property type="evidence" value="ECO:0007669"/>
    <property type="project" value="UniProtKB-KW"/>
</dbReference>
<evidence type="ECO:0000256" key="7">
    <source>
        <dbReference type="ARBA" id="ARBA00022490"/>
    </source>
</evidence>
<comment type="cofactor">
    <cofactor evidence="2">
        <name>Mg(2+)</name>
        <dbReference type="ChEBI" id="CHEBI:18420"/>
    </cofactor>
</comment>
<feature type="domain" description="GAF" evidence="14">
    <location>
        <begin position="26"/>
        <end position="172"/>
    </location>
</feature>
<keyword evidence="7" id="KW-0963">Cytoplasm</keyword>
<dbReference type="Gene3D" id="1.10.274.10">
    <property type="entry name" value="PtsI, HPr-binding domain"/>
    <property type="match status" value="1"/>
</dbReference>
<evidence type="ECO:0000256" key="10">
    <source>
        <dbReference type="ARBA" id="ARBA00022683"/>
    </source>
</evidence>
<keyword evidence="12" id="KW-0418">Kinase</keyword>
<comment type="subcellular location">
    <subcellularLocation>
        <location evidence="3">Cytoplasm</location>
    </subcellularLocation>
</comment>
<sequence>METAGGASGSRRLLRRLRDLMASGGTAQERLDRIVTLIAGEMVAEVCSCYIRRAGEVLELFATEGLRPEAVHRTRLRVGEGLVGDIAAHARPLALAQAQTHPQFAYRPETGEEVYHSLMGVPILRGGNVHGVLVVQNRTQRAYTEEESETLQTVAMVLAELVASGDLVNPIELAPAEGAGMLPTRFEGTKLVAGLAMGQAVLHEPRIVIRRIVAEDPAVELDRLREALARMQSALDALLAADDVMAGGEHKDILETYRMFAEDRGWIQRIREAIRGGLTAEAAVQKVQDDTRVRMHTITDPYLRERLLDLQDLTNRLLQHLAGEDGGPGELPADAIVIARTMGPAELLDYDRSRLRGLVLEEGSQTAHVTIVARALDIPVVGGAEDIIARVEPGDLVLVDGVNGQVLLRPGEDVQQRFVEGMRARAQQQAAYAAIRDLPAETLDGQRVALHLNAGLLIDLPQLDATGADGVGLYRTEIPFMVRASFPDVAAQTGIYRGVLYQAGERPVTFRTLDVGGDKRLPYLPPSQDENPALGWRAIRMSLDRPAMLSHQLRALLTAADGHLLRVMFPMVAEVAELEAARTILERERRRLAERGVAPARIEVGVMMEVPSLAFQLDALLPRIDFLSVGSNDLMQFLFACDRGNPKVSGRYDVLSPPALTFLKRLTDACAAGGVPLAVCGEMAARPLEAMALVGLGIRVLSMPAASVGPVKTMVRSLRSAPLASYLERHMASATRSLRNQLKAFAQDHGVIVE</sequence>
<name>A0A3N1M8N7_9PROT</name>
<dbReference type="SMART" id="SM00065">
    <property type="entry name" value="GAF"/>
    <property type="match status" value="1"/>
</dbReference>
<dbReference type="EC" id="2.7.3.9" evidence="5"/>
<comment type="similarity">
    <text evidence="4">Belongs to the PEP-utilizing enzyme family.</text>
</comment>
<comment type="catalytic activity">
    <reaction evidence="1">
        <text>L-histidyl-[protein] + phosphoenolpyruvate = N(pros)-phospho-L-histidyl-[protein] + pyruvate</text>
        <dbReference type="Rhea" id="RHEA:23880"/>
        <dbReference type="Rhea" id="RHEA-COMP:9745"/>
        <dbReference type="Rhea" id="RHEA-COMP:9746"/>
        <dbReference type="ChEBI" id="CHEBI:15361"/>
        <dbReference type="ChEBI" id="CHEBI:29979"/>
        <dbReference type="ChEBI" id="CHEBI:58702"/>
        <dbReference type="ChEBI" id="CHEBI:64837"/>
        <dbReference type="EC" id="2.7.3.9"/>
    </reaction>
</comment>
<dbReference type="AlphaFoldDB" id="A0A3N1M8N7"/>
<dbReference type="PANTHER" id="PTHR46244:SF6">
    <property type="entry name" value="PHOSPHOENOLPYRUVATE-PROTEIN PHOSPHOTRANSFERASE"/>
    <property type="match status" value="1"/>
</dbReference>
<dbReference type="Pfam" id="PF02896">
    <property type="entry name" value="PEP-utilizers_C"/>
    <property type="match status" value="1"/>
</dbReference>
<gene>
    <name evidence="15" type="ORF">EDC65_1856</name>
</gene>
<dbReference type="SUPFAM" id="SSF51621">
    <property type="entry name" value="Phosphoenolpyruvate/pyruvate domain"/>
    <property type="match status" value="1"/>
</dbReference>
<dbReference type="NCBIfam" id="TIGR01417">
    <property type="entry name" value="PTS_I_fam"/>
    <property type="match status" value="1"/>
</dbReference>
<accession>A0A3N1M8N7</accession>
<dbReference type="Pfam" id="PF00391">
    <property type="entry name" value="PEP-utilizers"/>
    <property type="match status" value="1"/>
</dbReference>
<dbReference type="PRINTS" id="PR01736">
    <property type="entry name" value="PHPHTRNFRASE"/>
</dbReference>
<dbReference type="GO" id="GO:0008965">
    <property type="term" value="F:phosphoenolpyruvate-protein phosphotransferase activity"/>
    <property type="evidence" value="ECO:0007669"/>
    <property type="project" value="UniProtKB-EC"/>
</dbReference>
<keyword evidence="8" id="KW-0762">Sugar transport</keyword>
<dbReference type="Gene3D" id="3.20.20.60">
    <property type="entry name" value="Phosphoenolpyruvate-binding domains"/>
    <property type="match status" value="1"/>
</dbReference>
<dbReference type="SUPFAM" id="SSF47831">
    <property type="entry name" value="Enzyme I of the PEP:sugar phosphotransferase system HPr-binding (sub)domain"/>
    <property type="match status" value="1"/>
</dbReference>
<dbReference type="Proteomes" id="UP000278222">
    <property type="component" value="Unassembled WGS sequence"/>
</dbReference>
<evidence type="ECO:0000256" key="3">
    <source>
        <dbReference type="ARBA" id="ARBA00004496"/>
    </source>
</evidence>
<dbReference type="EMBL" id="RJKX01000013">
    <property type="protein sequence ID" value="ROQ00061.1"/>
    <property type="molecule type" value="Genomic_DNA"/>
</dbReference>
<keyword evidence="11" id="KW-0479">Metal-binding</keyword>
<proteinExistence type="inferred from homology"/>